<proteinExistence type="predicted"/>
<feature type="compositionally biased region" description="Basic and acidic residues" evidence="1">
    <location>
        <begin position="25"/>
        <end position="72"/>
    </location>
</feature>
<evidence type="ECO:0000256" key="1">
    <source>
        <dbReference type="SAM" id="MobiDB-lite"/>
    </source>
</evidence>
<sequence length="78" mass="8999">MTAQEDTMRDVGRLLRAKVLKVRGLVKESDGKALDDPARKDDGRRQQAEARRQEQEDRNEQQDRQEQQHGRPDASSGR</sequence>
<evidence type="ECO:0008006" key="4">
    <source>
        <dbReference type="Google" id="ProtNLM"/>
    </source>
</evidence>
<dbReference type="Proteomes" id="UP001303236">
    <property type="component" value="Chromosome"/>
</dbReference>
<organism evidence="2 3">
    <name type="scientific">Streptomyces durocortorensis</name>
    <dbReference type="NCBI Taxonomy" id="2811104"/>
    <lineage>
        <taxon>Bacteria</taxon>
        <taxon>Bacillati</taxon>
        <taxon>Actinomycetota</taxon>
        <taxon>Actinomycetes</taxon>
        <taxon>Kitasatosporales</taxon>
        <taxon>Streptomycetaceae</taxon>
        <taxon>Streptomyces</taxon>
    </lineage>
</organism>
<keyword evidence="3" id="KW-1185">Reference proteome</keyword>
<feature type="region of interest" description="Disordered" evidence="1">
    <location>
        <begin position="23"/>
        <end position="78"/>
    </location>
</feature>
<name>A0ABY9VP49_9ACTN</name>
<protein>
    <recommendedName>
        <fullName evidence="4">CsbD family protein</fullName>
    </recommendedName>
</protein>
<evidence type="ECO:0000313" key="2">
    <source>
        <dbReference type="EMBL" id="WNF25707.1"/>
    </source>
</evidence>
<dbReference type="EMBL" id="CP134500">
    <property type="protein sequence ID" value="WNF25707.1"/>
    <property type="molecule type" value="Genomic_DNA"/>
</dbReference>
<gene>
    <name evidence="2" type="ORF">RI138_02175</name>
</gene>
<evidence type="ECO:0000313" key="3">
    <source>
        <dbReference type="Proteomes" id="UP001303236"/>
    </source>
</evidence>
<accession>A0ABY9VP49</accession>
<reference evidence="2 3" key="1">
    <citation type="submission" date="2023-09" db="EMBL/GenBank/DDBJ databases">
        <title>Genome completion map analysis of the actinomycetes C11-1.</title>
        <authorList>
            <person name="Qin P."/>
            <person name="Guan P."/>
        </authorList>
    </citation>
    <scope>NUCLEOTIDE SEQUENCE [LARGE SCALE GENOMIC DNA]</scope>
    <source>
        <strain evidence="2 3">C11-1</strain>
    </source>
</reference>